<protein>
    <submittedName>
        <fullName evidence="1">Uncharacterized protein</fullName>
    </submittedName>
</protein>
<name>A0A6A4X9L9_AMPAM</name>
<dbReference type="AlphaFoldDB" id="A0A6A4X9L9"/>
<gene>
    <name evidence="1" type="ORF">FJT64_018089</name>
</gene>
<accession>A0A6A4X9L9</accession>
<dbReference type="Proteomes" id="UP000440578">
    <property type="component" value="Unassembled WGS sequence"/>
</dbReference>
<reference evidence="1 2" key="1">
    <citation type="submission" date="2019-07" db="EMBL/GenBank/DDBJ databases">
        <title>Draft genome assembly of a fouling barnacle, Amphibalanus amphitrite (Darwin, 1854): The first reference genome for Thecostraca.</title>
        <authorList>
            <person name="Kim W."/>
        </authorList>
    </citation>
    <scope>NUCLEOTIDE SEQUENCE [LARGE SCALE GENOMIC DNA]</scope>
    <source>
        <strain evidence="1">SNU_AA5</strain>
        <tissue evidence="1">Soma without cirri and trophi</tissue>
    </source>
</reference>
<proteinExistence type="predicted"/>
<dbReference type="EMBL" id="VIIS01000268">
    <property type="protein sequence ID" value="KAF0311052.1"/>
    <property type="molecule type" value="Genomic_DNA"/>
</dbReference>
<sequence length="96" mass="10817">MWRRLELYGKDLYVNESLTPLRGKIYRSLLNARREKKLHTVFTRGGQLLENPPHAEDTIVACTDSQSALAAIRGGWAAQHSSLGVDIWRALWGLTA</sequence>
<comment type="caution">
    <text evidence="1">The sequence shown here is derived from an EMBL/GenBank/DDBJ whole genome shotgun (WGS) entry which is preliminary data.</text>
</comment>
<evidence type="ECO:0000313" key="2">
    <source>
        <dbReference type="Proteomes" id="UP000440578"/>
    </source>
</evidence>
<evidence type="ECO:0000313" key="1">
    <source>
        <dbReference type="EMBL" id="KAF0311052.1"/>
    </source>
</evidence>
<keyword evidence="2" id="KW-1185">Reference proteome</keyword>
<organism evidence="1 2">
    <name type="scientific">Amphibalanus amphitrite</name>
    <name type="common">Striped barnacle</name>
    <name type="synonym">Balanus amphitrite</name>
    <dbReference type="NCBI Taxonomy" id="1232801"/>
    <lineage>
        <taxon>Eukaryota</taxon>
        <taxon>Metazoa</taxon>
        <taxon>Ecdysozoa</taxon>
        <taxon>Arthropoda</taxon>
        <taxon>Crustacea</taxon>
        <taxon>Multicrustacea</taxon>
        <taxon>Cirripedia</taxon>
        <taxon>Thoracica</taxon>
        <taxon>Thoracicalcarea</taxon>
        <taxon>Balanomorpha</taxon>
        <taxon>Balanoidea</taxon>
        <taxon>Balanidae</taxon>
        <taxon>Amphibalaninae</taxon>
        <taxon>Amphibalanus</taxon>
    </lineage>
</organism>